<feature type="region of interest" description="Disordered" evidence="5">
    <location>
        <begin position="175"/>
        <end position="194"/>
    </location>
</feature>
<keyword evidence="1" id="KW-0963">Cytoplasm</keyword>
<organism evidence="8 9">
    <name type="scientific">Serinibacter arcticus</name>
    <dbReference type="NCBI Taxonomy" id="1655435"/>
    <lineage>
        <taxon>Bacteria</taxon>
        <taxon>Bacillati</taxon>
        <taxon>Actinomycetota</taxon>
        <taxon>Actinomycetes</taxon>
        <taxon>Micrococcales</taxon>
        <taxon>Beutenbergiaceae</taxon>
        <taxon>Serinibacter</taxon>
    </lineage>
</organism>
<dbReference type="InterPro" id="IPR029063">
    <property type="entry name" value="SAM-dependent_MTases_sf"/>
</dbReference>
<dbReference type="Gene3D" id="3.40.50.150">
    <property type="entry name" value="Vaccinia Virus protein VP39"/>
    <property type="match status" value="2"/>
</dbReference>
<evidence type="ECO:0000313" key="9">
    <source>
        <dbReference type="Proteomes" id="UP000297318"/>
    </source>
</evidence>
<keyword evidence="4 8" id="KW-0808">Transferase</keyword>
<evidence type="ECO:0000313" key="8">
    <source>
        <dbReference type="EMBL" id="TGO05177.1"/>
    </source>
</evidence>
<dbReference type="AlphaFoldDB" id="A0A4Z1E621"/>
<dbReference type="RefSeq" id="WP_135849224.1">
    <property type="nucleotide sequence ID" value="NZ_RHPJ01000002.1"/>
</dbReference>
<comment type="caution">
    <text evidence="8">The sequence shown here is derived from an EMBL/GenBank/DDBJ whole genome shotgun (WGS) entry which is preliminary data.</text>
</comment>
<dbReference type="EMBL" id="RHPJ01000002">
    <property type="protein sequence ID" value="TGO05177.1"/>
    <property type="molecule type" value="Genomic_DNA"/>
</dbReference>
<dbReference type="SUPFAM" id="SSF53335">
    <property type="entry name" value="S-adenosyl-L-methionine-dependent methyltransferases"/>
    <property type="match status" value="1"/>
</dbReference>
<evidence type="ECO:0000256" key="3">
    <source>
        <dbReference type="ARBA" id="ARBA00022603"/>
    </source>
</evidence>
<sequence length="384" mass="40585">MSADTFDLSRLRRFPDIEAPNLVAVDASDRLILDEAADLIAASEPGTVVVINDHHGALTLGAVALHGARDVRVHQDMLTGERALENNAADAGLAGTYRHLSLVPELVDGARVVLVQLPRGLDALEEIAQLIAAHAHPDVRVIAGGRVKHMSRGMNDVLGRSFANVAATLGRQKSRALVASGPTPSPSGESTFPKRSVDDERGLWIVAHGAAFAGPQVDIGSRYLLTFLDRMSPSARDAIDLGCGTGVLAVELASARPELTVTAIDASDAAVRSAVETAEANHLAERVEVVRQDGLSERPPASADLIVCNPPFHVGATLAPDAALRMIRGAAKVLRDGGELWTVFNSRLAHAGALRRMVGPTEIMGDNDTFTVTRTVRPARKGAR</sequence>
<dbReference type="InterPro" id="IPR007848">
    <property type="entry name" value="Small_mtfrase_dom"/>
</dbReference>
<keyword evidence="2" id="KW-0698">rRNA processing</keyword>
<dbReference type="GO" id="GO:0032259">
    <property type="term" value="P:methylation"/>
    <property type="evidence" value="ECO:0007669"/>
    <property type="project" value="UniProtKB-KW"/>
</dbReference>
<dbReference type="GO" id="GO:0003676">
    <property type="term" value="F:nucleic acid binding"/>
    <property type="evidence" value="ECO:0007669"/>
    <property type="project" value="InterPro"/>
</dbReference>
<dbReference type="PANTHER" id="PTHR47816:SF5">
    <property type="entry name" value="RIBOSOMAL RNA LARGE SUBUNIT METHYLTRANSFERASE G"/>
    <property type="match status" value="1"/>
</dbReference>
<dbReference type="OrthoDB" id="29650at2"/>
<proteinExistence type="predicted"/>
<dbReference type="GO" id="GO:0008757">
    <property type="term" value="F:S-adenosylmethionine-dependent methyltransferase activity"/>
    <property type="evidence" value="ECO:0007669"/>
    <property type="project" value="InterPro"/>
</dbReference>
<feature type="compositionally biased region" description="Low complexity" evidence="5">
    <location>
        <begin position="180"/>
        <end position="193"/>
    </location>
</feature>
<evidence type="ECO:0000256" key="5">
    <source>
        <dbReference type="SAM" id="MobiDB-lite"/>
    </source>
</evidence>
<feature type="domain" description="Methyltransferase small" evidence="6">
    <location>
        <begin position="203"/>
        <end position="373"/>
    </location>
</feature>
<dbReference type="Pfam" id="PF05175">
    <property type="entry name" value="MTS"/>
    <property type="match status" value="1"/>
</dbReference>
<dbReference type="PANTHER" id="PTHR47816">
    <property type="entry name" value="RIBOSOMAL RNA SMALL SUBUNIT METHYLTRANSFERASE C"/>
    <property type="match status" value="1"/>
</dbReference>
<evidence type="ECO:0000256" key="4">
    <source>
        <dbReference type="ARBA" id="ARBA00022679"/>
    </source>
</evidence>
<dbReference type="CDD" id="cd02440">
    <property type="entry name" value="AdoMet_MTases"/>
    <property type="match status" value="1"/>
</dbReference>
<dbReference type="InterPro" id="IPR002052">
    <property type="entry name" value="DNA_methylase_N6_adenine_CS"/>
</dbReference>
<dbReference type="InterPro" id="IPR058679">
    <property type="entry name" value="RlmG_N"/>
</dbReference>
<dbReference type="Proteomes" id="UP000297318">
    <property type="component" value="Unassembled WGS sequence"/>
</dbReference>
<evidence type="ECO:0000256" key="2">
    <source>
        <dbReference type="ARBA" id="ARBA00022552"/>
    </source>
</evidence>
<dbReference type="PROSITE" id="PS00092">
    <property type="entry name" value="N6_MTASE"/>
    <property type="match status" value="1"/>
</dbReference>
<dbReference type="GO" id="GO:0008170">
    <property type="term" value="F:N-methyltransferase activity"/>
    <property type="evidence" value="ECO:0007669"/>
    <property type="project" value="UniProtKB-ARBA"/>
</dbReference>
<evidence type="ECO:0000259" key="6">
    <source>
        <dbReference type="Pfam" id="PF05175"/>
    </source>
</evidence>
<keyword evidence="3 8" id="KW-0489">Methyltransferase</keyword>
<name>A0A4Z1E621_9MICO</name>
<dbReference type="InterPro" id="IPR046977">
    <property type="entry name" value="RsmC/RlmG"/>
</dbReference>
<accession>A0A4Z1E621</accession>
<dbReference type="GO" id="GO:0006364">
    <property type="term" value="P:rRNA processing"/>
    <property type="evidence" value="ECO:0007669"/>
    <property type="project" value="UniProtKB-KW"/>
</dbReference>
<keyword evidence="9" id="KW-1185">Reference proteome</keyword>
<evidence type="ECO:0000259" key="7">
    <source>
        <dbReference type="Pfam" id="PF26049"/>
    </source>
</evidence>
<gene>
    <name evidence="8" type="ORF">SERN_1181</name>
</gene>
<evidence type="ECO:0000256" key="1">
    <source>
        <dbReference type="ARBA" id="ARBA00022490"/>
    </source>
</evidence>
<reference evidence="8 9" key="1">
    <citation type="submission" date="2018-11" db="EMBL/GenBank/DDBJ databases">
        <title>Complete genome sequencing of the Actinobacteria Serinibacter sp. K3-2.</title>
        <authorList>
            <person name="Rakitin A.L."/>
            <person name="Beletsky A.V."/>
            <person name="Mardanov A.V."/>
            <person name="Ravin N.V."/>
            <person name="Gromova A.S."/>
            <person name="Filippova S.N."/>
            <person name="Gal'Chenko V.F."/>
        </authorList>
    </citation>
    <scope>NUCLEOTIDE SEQUENCE [LARGE SCALE GENOMIC DNA]</scope>
    <source>
        <strain evidence="8 9">K3-2</strain>
    </source>
</reference>
<feature type="domain" description="RlmG N-terminal" evidence="7">
    <location>
        <begin position="9"/>
        <end position="179"/>
    </location>
</feature>
<dbReference type="Pfam" id="PF26049">
    <property type="entry name" value="RLMG_N"/>
    <property type="match status" value="1"/>
</dbReference>
<protein>
    <submittedName>
        <fullName evidence="8">23S rRNA (Guanine-N-2-)-methyltransferase rlmG</fullName>
    </submittedName>
</protein>